<protein>
    <submittedName>
        <fullName evidence="3">MinD/ParA family protein</fullName>
    </submittedName>
</protein>
<evidence type="ECO:0000256" key="1">
    <source>
        <dbReference type="SAM" id="MobiDB-lite"/>
    </source>
</evidence>
<proteinExistence type="predicted"/>
<dbReference type="SUPFAM" id="SSF52540">
    <property type="entry name" value="P-loop containing nucleoside triphosphate hydrolases"/>
    <property type="match status" value="1"/>
</dbReference>
<dbReference type="InterPro" id="IPR027417">
    <property type="entry name" value="P-loop_NTPase"/>
</dbReference>
<dbReference type="Proteomes" id="UP001150259">
    <property type="component" value="Unassembled WGS sequence"/>
</dbReference>
<name>A0ABT5GFH6_9MICO</name>
<feature type="region of interest" description="Disordered" evidence="1">
    <location>
        <begin position="1"/>
        <end position="20"/>
    </location>
</feature>
<organism evidence="3 4">
    <name type="scientific">Intrasporangium calvum</name>
    <dbReference type="NCBI Taxonomy" id="53358"/>
    <lineage>
        <taxon>Bacteria</taxon>
        <taxon>Bacillati</taxon>
        <taxon>Actinomycetota</taxon>
        <taxon>Actinomycetes</taxon>
        <taxon>Micrococcales</taxon>
        <taxon>Intrasporangiaceae</taxon>
        <taxon>Intrasporangium</taxon>
    </lineage>
</organism>
<gene>
    <name evidence="3" type="ORF">OO014_05185</name>
</gene>
<dbReference type="PANTHER" id="PTHR43384">
    <property type="entry name" value="SEPTUM SITE-DETERMINING PROTEIN MIND HOMOLOG, CHLOROPLASTIC-RELATED"/>
    <property type="match status" value="1"/>
</dbReference>
<feature type="compositionally biased region" description="Basic and acidic residues" evidence="1">
    <location>
        <begin position="1"/>
        <end position="13"/>
    </location>
</feature>
<dbReference type="InterPro" id="IPR050625">
    <property type="entry name" value="ParA/MinD_ATPase"/>
</dbReference>
<dbReference type="EMBL" id="JAPFQL010000014">
    <property type="protein sequence ID" value="MDC5696641.1"/>
    <property type="molecule type" value="Genomic_DNA"/>
</dbReference>
<dbReference type="PANTHER" id="PTHR43384:SF14">
    <property type="entry name" value="ESX-1 SECRETION-ASSOCIATED PROTEIN ESPI"/>
    <property type="match status" value="1"/>
</dbReference>
<evidence type="ECO:0000259" key="2">
    <source>
        <dbReference type="Pfam" id="PF01656"/>
    </source>
</evidence>
<comment type="caution">
    <text evidence="3">The sequence shown here is derived from an EMBL/GenBank/DDBJ whole genome shotgun (WGS) entry which is preliminary data.</text>
</comment>
<accession>A0ABT5GFH6</accession>
<feature type="domain" description="CobQ/CobB/MinD/ParA nucleotide binding" evidence="2">
    <location>
        <begin position="93"/>
        <end position="277"/>
    </location>
</feature>
<dbReference type="RefSeq" id="WP_272461218.1">
    <property type="nucleotide sequence ID" value="NZ_JAPFQL010000014.1"/>
</dbReference>
<dbReference type="Gene3D" id="3.40.50.300">
    <property type="entry name" value="P-loop containing nucleotide triphosphate hydrolases"/>
    <property type="match status" value="1"/>
</dbReference>
<evidence type="ECO:0000313" key="4">
    <source>
        <dbReference type="Proteomes" id="UP001150259"/>
    </source>
</evidence>
<dbReference type="InterPro" id="IPR002586">
    <property type="entry name" value="CobQ/CobB/MinD/ParA_Nub-bd_dom"/>
</dbReference>
<sequence>MEPHALHDDHPEPNESTEPTPVAEVVPLHRATASDFSEAAVLGRRGQAARTGWRHLLTDLSGGRLRLPPSLSEMRRNQLNNRVRTPFEGTRRIVVMSRKGGVGKTTVTVGVGSTFASVRGDRVVAVDANPDAGNLAHRIAGDCQRTITDLLADSGRIRSFAHMRGYTSQCTESRLEVLASDDDARIAQALDRDAYCQVVSLLDHFYNLIMLDTGTGILDSANQGLINEADQLVLVVRPALDGAKAGAQTLDWLEEHGHEELVASAVVVVNGIERESDPIVQFTRKHFETRCRQVTTVPWDKALEAGGRTTLSGLQRGTRRAFLDVAAALADGFSEEPLAQGSRESATHGFRFGPLPTDAAAPEE</sequence>
<feature type="region of interest" description="Disordered" evidence="1">
    <location>
        <begin position="336"/>
        <end position="364"/>
    </location>
</feature>
<reference evidence="3 4" key="1">
    <citation type="submission" date="2022-11" db="EMBL/GenBank/DDBJ databases">
        <title>Anaerobic phenanthrene biodegradation by a DNRA strain PheN6.</title>
        <authorList>
            <person name="Zhang Z."/>
        </authorList>
    </citation>
    <scope>NUCLEOTIDE SEQUENCE [LARGE SCALE GENOMIC DNA]</scope>
    <source>
        <strain evidence="3 4">PheN6</strain>
    </source>
</reference>
<evidence type="ECO:0000313" key="3">
    <source>
        <dbReference type="EMBL" id="MDC5696641.1"/>
    </source>
</evidence>
<dbReference type="Pfam" id="PF01656">
    <property type="entry name" value="CbiA"/>
    <property type="match status" value="1"/>
</dbReference>
<keyword evidence="4" id="KW-1185">Reference proteome</keyword>